<evidence type="ECO:0000259" key="9">
    <source>
        <dbReference type="Pfam" id="PF07992"/>
    </source>
</evidence>
<dbReference type="PANTHER" id="PTHR43073">
    <property type="entry name" value="DIHYDROPYRIMIDINE DEHYDROGENASE [NADP(+)]"/>
    <property type="match status" value="1"/>
</dbReference>
<protein>
    <recommendedName>
        <fullName evidence="8">dihydrouracil dehydrogenase (NAD(+))</fullName>
        <ecNumber evidence="8">1.3.1.1</ecNumber>
    </recommendedName>
    <alternativeName>
        <fullName evidence="3">Dihydrothymine dehydrogenase</fullName>
    </alternativeName>
    <alternativeName>
        <fullName evidence="2">Dihydrouracil dehydrogenase</fullName>
    </alternativeName>
</protein>
<proteinExistence type="predicted"/>
<sequence length="413" mass="44391">MSQQNYLDELIPAFTPLLAIKEASRCLLCHDAPCSQGCPAQTDPGKFIRSIYFRNFKGAAETIRENNALGAVCARVCPTEKLCQAECSRSGIDKPIDIARLQRFVTDFEQQTGMQVYQPGSKTLGKVAIVGAGPAGLQASVTLTHLGYDVTLFEKEAQAGGWLRHGIPEFRLPQAVLDNEIQRIIDMGVTIKCNSEVGKDLTLEELKARHRAVLLTVGLSQGSSLSLFDDAEDVEIAVDFLQRASRANGEIAIPQSALIIGGGDVAMDVATTLKMLGCPSVTCVARETLDAFPASDKEFTSAQALGVSIIDGFTPIDVAGHSVTFQHVSLPGELKLHAEKIILAVGQHAQFTAFNHLNVQRNTVETTDYQTSDPTLFAAGDIVQGDKTVVYAVKTGKEAAQSIHHYLEGACSC</sequence>
<evidence type="ECO:0000256" key="4">
    <source>
        <dbReference type="ARBA" id="ARBA00047685"/>
    </source>
</evidence>
<evidence type="ECO:0000256" key="8">
    <source>
        <dbReference type="ARBA" id="ARBA00049728"/>
    </source>
</evidence>
<evidence type="ECO:0000313" key="12">
    <source>
        <dbReference type="Proteomes" id="UP001152651"/>
    </source>
</evidence>
<keyword evidence="1" id="KW-0560">Oxidoreductase</keyword>
<dbReference type="RefSeq" id="WP_253897579.1">
    <property type="nucleotide sequence ID" value="NZ_CALSBS010000005.1"/>
</dbReference>
<keyword evidence="12" id="KW-1185">Reference proteome</keyword>
<evidence type="ECO:0000256" key="3">
    <source>
        <dbReference type="ARBA" id="ARBA00032722"/>
    </source>
</evidence>
<feature type="domain" description="FAD/NAD(P)-binding" evidence="9">
    <location>
        <begin position="126"/>
        <end position="396"/>
    </location>
</feature>
<evidence type="ECO:0000313" key="11">
    <source>
        <dbReference type="EMBL" id="CAH6636852.1"/>
    </source>
</evidence>
<dbReference type="PRINTS" id="PR00419">
    <property type="entry name" value="ADXRDTASE"/>
</dbReference>
<dbReference type="SUPFAM" id="SSF51971">
    <property type="entry name" value="Nucleotide-binding domain"/>
    <property type="match status" value="1"/>
</dbReference>
<dbReference type="Pfam" id="PF14691">
    <property type="entry name" value="Fer4_20"/>
    <property type="match status" value="1"/>
</dbReference>
<name>A0ABM9F7R4_9ENTR</name>
<dbReference type="PANTHER" id="PTHR43073:SF2">
    <property type="entry name" value="DIHYDROPYRIMIDINE DEHYDROGENASE [NADP(+)]"/>
    <property type="match status" value="1"/>
</dbReference>
<dbReference type="EC" id="1.3.1.1" evidence="8"/>
<dbReference type="InterPro" id="IPR036188">
    <property type="entry name" value="FAD/NAD-bd_sf"/>
</dbReference>
<accession>A0ABM9F7R4</accession>
<gene>
    <name evidence="11" type="ORF">FBBNIHIM_08490</name>
</gene>
<dbReference type="Gene3D" id="1.10.1060.10">
    <property type="entry name" value="Alpha-helical ferredoxin"/>
    <property type="match status" value="1"/>
</dbReference>
<dbReference type="InterPro" id="IPR023753">
    <property type="entry name" value="FAD/NAD-binding_dom"/>
</dbReference>
<comment type="subunit">
    <text evidence="7">Heterotetramer of 2 PreA and 2 PreT subunits.</text>
</comment>
<dbReference type="EMBL" id="CALSBS010000005">
    <property type="protein sequence ID" value="CAH6636852.1"/>
    <property type="molecule type" value="Genomic_DNA"/>
</dbReference>
<evidence type="ECO:0000256" key="2">
    <source>
        <dbReference type="ARBA" id="ARBA00030119"/>
    </source>
</evidence>
<comment type="function">
    <text evidence="6">Involved in pyrimidine base degradation. Catalyzes physiologically the reduction of uracil to 5,6-dihydrouracil (DHU) by using NADH as a specific cosubstrate. It also catalyzes the reverse reaction and the reduction of thymine to 5,6-dihydrothymine (DHT).</text>
</comment>
<evidence type="ECO:0000259" key="10">
    <source>
        <dbReference type="Pfam" id="PF14691"/>
    </source>
</evidence>
<evidence type="ECO:0000256" key="5">
    <source>
        <dbReference type="ARBA" id="ARBA00048792"/>
    </source>
</evidence>
<dbReference type="Gene3D" id="3.50.50.60">
    <property type="entry name" value="FAD/NAD(P)-binding domain"/>
    <property type="match status" value="2"/>
</dbReference>
<dbReference type="InterPro" id="IPR028261">
    <property type="entry name" value="DPD_II"/>
</dbReference>
<reference evidence="11" key="1">
    <citation type="submission" date="2022-05" db="EMBL/GenBank/DDBJ databases">
        <authorList>
            <person name="Blom J."/>
        </authorList>
    </citation>
    <scope>NUCLEOTIDE SEQUENCE</scope>
    <source>
        <strain evidence="11">Type strain: CPO20170097</strain>
    </source>
</reference>
<dbReference type="Pfam" id="PF07992">
    <property type="entry name" value="Pyr_redox_2"/>
    <property type="match status" value="1"/>
</dbReference>
<evidence type="ECO:0000256" key="1">
    <source>
        <dbReference type="ARBA" id="ARBA00023002"/>
    </source>
</evidence>
<comment type="caution">
    <text evidence="11">The sequence shown here is derived from an EMBL/GenBank/DDBJ whole genome shotgun (WGS) entry which is preliminary data.</text>
</comment>
<evidence type="ECO:0000256" key="7">
    <source>
        <dbReference type="ARBA" id="ARBA00049714"/>
    </source>
</evidence>
<dbReference type="InterPro" id="IPR009051">
    <property type="entry name" value="Helical_ferredxn"/>
</dbReference>
<organism evidence="11 12">
    <name type="scientific">Pseudocitrobacter vendiensis</name>
    <dbReference type="NCBI Taxonomy" id="2488306"/>
    <lineage>
        <taxon>Bacteria</taxon>
        <taxon>Pseudomonadati</taxon>
        <taxon>Pseudomonadota</taxon>
        <taxon>Gammaproteobacteria</taxon>
        <taxon>Enterobacterales</taxon>
        <taxon>Enterobacteriaceae</taxon>
        <taxon>Pseudocitrobacter</taxon>
    </lineage>
</organism>
<dbReference type="SUPFAM" id="SSF46548">
    <property type="entry name" value="alpha-helical ferredoxin"/>
    <property type="match status" value="1"/>
</dbReference>
<comment type="catalytic activity">
    <reaction evidence="4">
        <text>5,6-dihydrothymine + NAD(+) = thymine + NADH + H(+)</text>
        <dbReference type="Rhea" id="RHEA:28791"/>
        <dbReference type="ChEBI" id="CHEBI:15378"/>
        <dbReference type="ChEBI" id="CHEBI:17821"/>
        <dbReference type="ChEBI" id="CHEBI:27468"/>
        <dbReference type="ChEBI" id="CHEBI:57540"/>
        <dbReference type="ChEBI" id="CHEBI:57945"/>
        <dbReference type="EC" id="1.3.1.1"/>
    </reaction>
</comment>
<feature type="domain" description="Dihydroprymidine dehydrogenase" evidence="10">
    <location>
        <begin position="7"/>
        <end position="113"/>
    </location>
</feature>
<dbReference type="Proteomes" id="UP001152651">
    <property type="component" value="Unassembled WGS sequence"/>
</dbReference>
<comment type="catalytic activity">
    <reaction evidence="5">
        <text>5,6-dihydrouracil + NAD(+) = uracil + NADH + H(+)</text>
        <dbReference type="Rhea" id="RHEA:20189"/>
        <dbReference type="ChEBI" id="CHEBI:15378"/>
        <dbReference type="ChEBI" id="CHEBI:15901"/>
        <dbReference type="ChEBI" id="CHEBI:17568"/>
        <dbReference type="ChEBI" id="CHEBI:57540"/>
        <dbReference type="ChEBI" id="CHEBI:57945"/>
        <dbReference type="EC" id="1.3.1.1"/>
    </reaction>
</comment>
<evidence type="ECO:0000256" key="6">
    <source>
        <dbReference type="ARBA" id="ARBA00049578"/>
    </source>
</evidence>